<dbReference type="SUPFAM" id="SSF51306">
    <property type="entry name" value="LexA/Signal peptidase"/>
    <property type="match status" value="1"/>
</dbReference>
<sequence length="172" mass="18831">MTNSVKIIGITLGVIAISALPIWMNFSTKLVYNPSASAPIGYYWVDGIAANTKLKIGSYVVIPTPSKYKLMAAKRHYLPINVPLIKKVVALSGDEICRQHQTVFINGKPVAEALITDTSGRKLPSWSGCFTLKNDEFFALMNAKDSFDGRYFGALKTKNIIGIATILFETSP</sequence>
<evidence type="ECO:0000259" key="2">
    <source>
        <dbReference type="Pfam" id="PF10502"/>
    </source>
</evidence>
<feature type="domain" description="Peptidase S26" evidence="2">
    <location>
        <begin position="3"/>
        <end position="167"/>
    </location>
</feature>
<dbReference type="Gene3D" id="2.10.109.10">
    <property type="entry name" value="Umud Fragment, subunit A"/>
    <property type="match status" value="1"/>
</dbReference>
<gene>
    <name evidence="3" type="ORF">COB13_09890</name>
</gene>
<keyword evidence="1" id="KW-1133">Transmembrane helix</keyword>
<reference evidence="3" key="2">
    <citation type="journal article" date="2018" name="ISME J.">
        <title>A dynamic microbial community with high functional redundancy inhabits the cold, oxic subseafloor aquifer.</title>
        <authorList>
            <person name="Tully B.J."/>
            <person name="Wheat C.G."/>
            <person name="Glazer B.T."/>
            <person name="Huber J.A."/>
        </authorList>
    </citation>
    <scope>NUCLEOTIDE SEQUENCE</scope>
    <source>
        <strain evidence="3">NORP83</strain>
    </source>
</reference>
<evidence type="ECO:0000256" key="1">
    <source>
        <dbReference type="SAM" id="Phobius"/>
    </source>
</evidence>
<organism evidence="3">
    <name type="scientific">OCS116 cluster bacterium</name>
    <dbReference type="NCBI Taxonomy" id="2030921"/>
    <lineage>
        <taxon>Bacteria</taxon>
        <taxon>Pseudomonadati</taxon>
        <taxon>Pseudomonadota</taxon>
        <taxon>Alphaproteobacteria</taxon>
        <taxon>OCS116 cluster</taxon>
    </lineage>
</organism>
<name>A0A2A4Z012_9PROT</name>
<dbReference type="InterPro" id="IPR019533">
    <property type="entry name" value="Peptidase_S26"/>
</dbReference>
<protein>
    <submittedName>
        <fullName evidence="3">S26 family signal peptidase</fullName>
    </submittedName>
</protein>
<proteinExistence type="predicted"/>
<feature type="transmembrane region" description="Helical" evidence="1">
    <location>
        <begin position="7"/>
        <end position="26"/>
    </location>
</feature>
<dbReference type="EMBL" id="NVUS01000012">
    <property type="protein sequence ID" value="PCJ00325.1"/>
    <property type="molecule type" value="Genomic_DNA"/>
</dbReference>
<comment type="caution">
    <text evidence="3">The sequence shown here is derived from an EMBL/GenBank/DDBJ whole genome shotgun (WGS) entry which is preliminary data.</text>
</comment>
<keyword evidence="1" id="KW-0472">Membrane</keyword>
<dbReference type="InterPro" id="IPR036286">
    <property type="entry name" value="LexA/Signal_pep-like_sf"/>
</dbReference>
<accession>A0A2A4Z012</accession>
<keyword evidence="1" id="KW-0812">Transmembrane</keyword>
<evidence type="ECO:0000313" key="3">
    <source>
        <dbReference type="EMBL" id="PCJ00325.1"/>
    </source>
</evidence>
<dbReference type="Pfam" id="PF10502">
    <property type="entry name" value="Peptidase_S26"/>
    <property type="match status" value="1"/>
</dbReference>
<dbReference type="GO" id="GO:0004252">
    <property type="term" value="F:serine-type endopeptidase activity"/>
    <property type="evidence" value="ECO:0007669"/>
    <property type="project" value="InterPro"/>
</dbReference>
<reference key="1">
    <citation type="submission" date="2017-08" db="EMBL/GenBank/DDBJ databases">
        <title>A dynamic microbial community with high functional redundancy inhabits the cold, oxic subseafloor aquifer.</title>
        <authorList>
            <person name="Tully B.J."/>
            <person name="Wheat C.G."/>
            <person name="Glazer B.T."/>
            <person name="Huber J.A."/>
        </authorList>
    </citation>
    <scope>NUCLEOTIDE SEQUENCE [LARGE SCALE GENOMIC DNA]</scope>
</reference>
<dbReference type="GO" id="GO:0006465">
    <property type="term" value="P:signal peptide processing"/>
    <property type="evidence" value="ECO:0007669"/>
    <property type="project" value="InterPro"/>
</dbReference>
<dbReference type="AlphaFoldDB" id="A0A2A4Z012"/>